<keyword evidence="3" id="KW-0786">Thiamine pyrophosphate</keyword>
<dbReference type="SUPFAM" id="SSF52922">
    <property type="entry name" value="TK C-terminal domain-like"/>
    <property type="match status" value="1"/>
</dbReference>
<dbReference type="STRING" id="926561.GCA_000379025_01657"/>
<gene>
    <name evidence="5" type="ORF">C7959_1495</name>
</gene>
<evidence type="ECO:0000313" key="5">
    <source>
        <dbReference type="EMBL" id="TDX45181.1"/>
    </source>
</evidence>
<comment type="caution">
    <text evidence="5">The sequence shown here is derived from an EMBL/GenBank/DDBJ whole genome shotgun (WGS) entry which is preliminary data.</text>
</comment>
<feature type="domain" description="Transketolase-like pyrimidine-binding" evidence="4">
    <location>
        <begin position="13"/>
        <end position="178"/>
    </location>
</feature>
<accession>A0A4R8GRN8</accession>
<dbReference type="FunFam" id="3.40.50.970:FF:000129">
    <property type="entry name" value="Transketolase"/>
    <property type="match status" value="1"/>
</dbReference>
<dbReference type="EMBL" id="SOEG01000049">
    <property type="protein sequence ID" value="TDX45181.1"/>
    <property type="molecule type" value="Genomic_DNA"/>
</dbReference>
<evidence type="ECO:0000259" key="4">
    <source>
        <dbReference type="SMART" id="SM00861"/>
    </source>
</evidence>
<dbReference type="InterPro" id="IPR033248">
    <property type="entry name" value="Transketolase_C"/>
</dbReference>
<organism evidence="5 6">
    <name type="scientific">Orenia marismortui</name>
    <dbReference type="NCBI Taxonomy" id="46469"/>
    <lineage>
        <taxon>Bacteria</taxon>
        <taxon>Bacillati</taxon>
        <taxon>Bacillota</taxon>
        <taxon>Clostridia</taxon>
        <taxon>Halanaerobiales</taxon>
        <taxon>Halobacteroidaceae</taxon>
        <taxon>Orenia</taxon>
    </lineage>
</organism>
<sequence length="319" mass="35296">MFKLAKDNLKEDLEMRQVYSQTLCEMAEKDESIIALEADLMGAIKTNDFQEKFPEQMINCGIMEANMMGVAAGLSMTGKIPFVHTFASFATRRAYDQVFLSGAYSDNNIKIIASDSGITAQHNGGTHMPFEDLGIMRAIPKVKVIEVSDSTMLKSVLKTVKEEKGIHYIRTIRKNANKIYRNNSEFTIGKANVLADAKDATIIASGIMVYEALKAAKALKEEGIEVAVIDMFTIKPIDKELIIEYAQKTGAILTAENHNIINGLGSAVAEVLVENYPVKLKRIGVQDRFGQVGKLDYLQKVYGLSYLDIIKGIKELLAK</sequence>
<dbReference type="Pfam" id="PF02779">
    <property type="entry name" value="Transket_pyr"/>
    <property type="match status" value="1"/>
</dbReference>
<dbReference type="Gene3D" id="3.40.50.970">
    <property type="match status" value="1"/>
</dbReference>
<name>A0A4R8GRN8_9FIRM</name>
<dbReference type="SMART" id="SM00861">
    <property type="entry name" value="Transket_pyr"/>
    <property type="match status" value="1"/>
</dbReference>
<dbReference type="Gene3D" id="3.40.50.920">
    <property type="match status" value="1"/>
</dbReference>
<dbReference type="AlphaFoldDB" id="A0A4R8GRN8"/>
<comment type="similarity">
    <text evidence="2">Belongs to the transketolase family.</text>
</comment>
<dbReference type="InterPro" id="IPR029061">
    <property type="entry name" value="THDP-binding"/>
</dbReference>
<dbReference type="PANTHER" id="PTHR43825">
    <property type="entry name" value="PYRUVATE DEHYDROGENASE E1 COMPONENT"/>
    <property type="match status" value="1"/>
</dbReference>
<evidence type="ECO:0000256" key="2">
    <source>
        <dbReference type="ARBA" id="ARBA00007131"/>
    </source>
</evidence>
<dbReference type="PANTHER" id="PTHR43825:SF1">
    <property type="entry name" value="TRANSKETOLASE-LIKE PYRIMIDINE-BINDING DOMAIN-CONTAINING PROTEIN"/>
    <property type="match status" value="1"/>
</dbReference>
<evidence type="ECO:0000256" key="1">
    <source>
        <dbReference type="ARBA" id="ARBA00001964"/>
    </source>
</evidence>
<evidence type="ECO:0000256" key="3">
    <source>
        <dbReference type="ARBA" id="ARBA00023052"/>
    </source>
</evidence>
<dbReference type="Pfam" id="PF02780">
    <property type="entry name" value="Transketolase_C"/>
    <property type="match status" value="1"/>
</dbReference>
<dbReference type="InterPro" id="IPR009014">
    <property type="entry name" value="Transketo_C/PFOR_II"/>
</dbReference>
<dbReference type="Proteomes" id="UP000295832">
    <property type="component" value="Unassembled WGS sequence"/>
</dbReference>
<protein>
    <submittedName>
        <fullName evidence="5">Transketolase subunit B</fullName>
    </submittedName>
</protein>
<evidence type="ECO:0000313" key="6">
    <source>
        <dbReference type="Proteomes" id="UP000295832"/>
    </source>
</evidence>
<reference evidence="5 6" key="1">
    <citation type="submission" date="2019-03" db="EMBL/GenBank/DDBJ databases">
        <title>Subsurface microbial communities from deep shales in Ohio and West Virginia, USA.</title>
        <authorList>
            <person name="Wrighton K."/>
        </authorList>
    </citation>
    <scope>NUCLEOTIDE SEQUENCE [LARGE SCALE GENOMIC DNA]</scope>
    <source>
        <strain evidence="5 6">MSL 6dP</strain>
    </source>
</reference>
<dbReference type="CDD" id="cd07033">
    <property type="entry name" value="TPP_PYR_DXS_TK_like"/>
    <property type="match status" value="1"/>
</dbReference>
<dbReference type="RefSeq" id="WP_208324437.1">
    <property type="nucleotide sequence ID" value="NZ_SOEG01000049.1"/>
</dbReference>
<dbReference type="InterPro" id="IPR051157">
    <property type="entry name" value="PDH/Transketolase"/>
</dbReference>
<dbReference type="SUPFAM" id="SSF52518">
    <property type="entry name" value="Thiamin diphosphate-binding fold (THDP-binding)"/>
    <property type="match status" value="1"/>
</dbReference>
<dbReference type="InterPro" id="IPR005475">
    <property type="entry name" value="Transketolase-like_Pyr-bd"/>
</dbReference>
<comment type="cofactor">
    <cofactor evidence="1">
        <name>thiamine diphosphate</name>
        <dbReference type="ChEBI" id="CHEBI:58937"/>
    </cofactor>
</comment>
<keyword evidence="6" id="KW-1185">Reference proteome</keyword>
<proteinExistence type="inferred from homology"/>